<comment type="caution">
    <text evidence="1">The sequence shown here is derived from an EMBL/GenBank/DDBJ whole genome shotgun (WGS) entry which is preliminary data.</text>
</comment>
<keyword evidence="2" id="KW-1185">Reference proteome</keyword>
<reference evidence="1 2" key="1">
    <citation type="submission" date="2024-06" db="EMBL/GenBank/DDBJ databases">
        <title>Genomics of switchgrass bacterial isolates.</title>
        <authorList>
            <person name="Shade A."/>
        </authorList>
    </citation>
    <scope>NUCLEOTIDE SEQUENCE [LARGE SCALE GENOMIC DNA]</scope>
    <source>
        <strain evidence="1 2">PvP084</strain>
    </source>
</reference>
<dbReference type="Proteomes" id="UP001549119">
    <property type="component" value="Unassembled WGS sequence"/>
</dbReference>
<organism evidence="1 2">
    <name type="scientific">Methylobacterium radiotolerans</name>
    <dbReference type="NCBI Taxonomy" id="31998"/>
    <lineage>
        <taxon>Bacteria</taxon>
        <taxon>Pseudomonadati</taxon>
        <taxon>Pseudomonadota</taxon>
        <taxon>Alphaproteobacteria</taxon>
        <taxon>Hyphomicrobiales</taxon>
        <taxon>Methylobacteriaceae</taxon>
        <taxon>Methylobacterium</taxon>
    </lineage>
</organism>
<accession>A0ABV2NL73</accession>
<evidence type="ECO:0000313" key="2">
    <source>
        <dbReference type="Proteomes" id="UP001549119"/>
    </source>
</evidence>
<evidence type="ECO:0008006" key="3">
    <source>
        <dbReference type="Google" id="ProtNLM"/>
    </source>
</evidence>
<evidence type="ECO:0000313" key="1">
    <source>
        <dbReference type="EMBL" id="MET3867199.1"/>
    </source>
</evidence>
<sequence>MSLDRHIVRLMAAMILAIIAYVAPSAVQAHEGHAHHGHHMAAAPVARAAPPTAKAAPVPAKPEARSEAPIWTKVALPFAAVEPARIEPTESGCCQPGCKTRCCGPMACCATGVLSAPYALSPVLFRIVMLIPRDVAGRPGPGPEALPKPPRTLA</sequence>
<name>A0ABV2NL73_9HYPH</name>
<dbReference type="EMBL" id="JBEPNW010000002">
    <property type="protein sequence ID" value="MET3867199.1"/>
    <property type="molecule type" value="Genomic_DNA"/>
</dbReference>
<gene>
    <name evidence="1" type="ORF">ABIC20_004508</name>
</gene>
<protein>
    <recommendedName>
        <fullName evidence="3">CopL family metal-binding regulatory protein</fullName>
    </recommendedName>
</protein>
<proteinExistence type="predicted"/>
<dbReference type="RefSeq" id="WP_063110616.1">
    <property type="nucleotide sequence ID" value="NZ_JBEPNV010000001.1"/>
</dbReference>